<keyword evidence="1" id="KW-0175">Coiled coil</keyword>
<gene>
    <name evidence="5" type="ORF">VUQ07_08570</name>
</gene>
<feature type="coiled-coil region" evidence="1">
    <location>
        <begin position="228"/>
        <end position="257"/>
    </location>
</feature>
<dbReference type="Gene3D" id="1.20.5.420">
    <property type="entry name" value="Immunoglobulin FC, subunit C"/>
    <property type="match status" value="1"/>
</dbReference>
<proteinExistence type="predicted"/>
<feature type="compositionally biased region" description="Polar residues" evidence="2">
    <location>
        <begin position="2520"/>
        <end position="2538"/>
    </location>
</feature>
<feature type="coiled-coil region" evidence="1">
    <location>
        <begin position="788"/>
        <end position="817"/>
    </location>
</feature>
<feature type="coiled-coil region" evidence="1">
    <location>
        <begin position="1460"/>
        <end position="1489"/>
    </location>
</feature>
<evidence type="ECO:0000313" key="5">
    <source>
        <dbReference type="EMBL" id="XBC51260.1"/>
    </source>
</evidence>
<feature type="domain" description="Protein G-related albumin-binding (GA) module" evidence="4">
    <location>
        <begin position="2387"/>
        <end position="2437"/>
    </location>
</feature>
<protein>
    <recommendedName>
        <fullName evidence="4">Protein G-related albumin-binding (GA) module domain-containing protein</fullName>
    </recommendedName>
</protein>
<feature type="coiled-coil region" evidence="1">
    <location>
        <begin position="452"/>
        <end position="481"/>
    </location>
</feature>
<sequence>MEDVQAIEDLVDTYLGVEDESDVEEAKATLRDKKIETLVEDEEQKTFLAEIDVAEQLEDVQAIEDLVDTYLGVEDESDVEEAKATLTTKIGAVISEDAKKVEFLQEVDTAETEEALAAIEAKVDAEADEADEAELTEAKATLEAKVDAVVESSNQKAAFKEAIKDATTIEELSVVDDNVNSYLSALDHEALEAAKATLTTKIGAVISEDAKKVEFLQEVDTAETEEALAAIEAKVDAEADEADEAELTEAKATLEAKVDAVVESSNQKAAFKEAIKDATTIEELSVVDDNVNSYLSALDHEALEAAKATLTTKIGAVISEDAKKVEFLQEVDTAETEEALAAIEAKVDAEADEADEAELTEAKATLEAKVDAVVESANQKAAFKEAIKDATTIEELSVVDDNVNSYLSALDHEALEAAKATLTTKIGAVISEDAKKVEFLQEVDTAETEEALAAIEAKVDAEADEADEAELTEAKATLEAKVDAVVESANQKAAFKEAIKDATTIEELSVVDDNVNSYLSALDHEALEAAKATLTTKIGAVISEDAKKVEFLQEVDTAETEEALAAIEAKVDAEADEADEAELTEAKATLEAKVDAVVESANQKAAFKEAIKDATTIEELSVVDDNVNSYLSALDHEALEAAKATLTTKIGAVISEDAKKVEFLQEVDTAETEEALAAIEAKVDAEADEADEAELTEAKATLEAKVDAVVESANQKAAFKEAIKDATTIEELSVVDDNVNSYLSALDHEALEAAKATLTTKIGAVISEDAKKVEFLQEVDTAETEEALAAIEAKVDAEADEADEAELTEAKATLEAKVDAVVESANQKAAFKEAIKDATTIEELSVVDDNVNSYLSALDHEALEAAKATLTTKIGAVISEDAKKVEFLQEVDTAETEEALAAIEAKVDAEADEADEAELTEAKATLEAKVDAVVESSNQKAAFKEAIKDATTIEELSVVDDNVNSYLSALDHEALEAAKATLTTKIGAVISEDAKKVEFLQEVDTAETEEALAAIEAKVDAEADEADEAELTEAKATLEAKVDAVVESSNQKAAFKEAIKDATTIEELSVVDDNVNSYLSALDHEALEAAKATLTTKIGAVISEDAKKVEFLQEVDTAETEEALAAIEAKVDAEADEADEAELTEAKATLEAKVDAVVESANQKAAFKEAIKDATTIEELSVVDDNVNSYLSALDHEALEAAKATLTTKIGAVISEDAKKVEFLQEVDTAETEEALAAIEAKVDAEADEADEAELTEAKATLEAKVDAVVESANQKAAFKEAIKDATTIEELSVVDDNVNSYLSALDHEALEAAKATLTTKIGAVISEDAKKVEFLQEVDTAETEEALAAIEAKVDAEADEADEAELTEAKATLEAKVDAVVESANQKAAFKEAIKDATTIEELSVVDDNVNSYLSALDHEALEAAKATLTTKIGAVISEDAKKVEFLQEVDTAETEEALAAIEAKVDAEADEADEAELTEAKATLEAKVDAVVESANQKAAFKEAIKDATTIEELSVVDDNVNSYLSALDHEALEAAKATLTTKIGAVISEDAKKVEFLQEVDTAETEEALAAIEAKVDAEADEADEAELTEAKATLEAKVDAVVESSNQKAAFKEAIKDATTIEELSVVDDNVNSYLSALDHEALEAAKATLTTKIGAVISEDAKKVEFLQEVDTAETEEALAAIEAKVDAEADEADEAELTEAKATLEAKVDAVVESSNQKAAFKEAIKDATTIEELSVVDDNVNSYLSALDHEALEAAKATLTTKIGAVISEDAKKVEFLQEVDTAETEEALAAIEAKVDAEADEADEAELTEAKATLEAKVDAVVESANQKAAFKEAIKDATTIEELSVVDDNVNSYLSALDHEALEAAKATLTTKIGAVISEDAKKVEFLQEVDTAETEEALAAIEAKVDAEADEADEAELTEAKATLEAKVDAVVESANQKAAFKEAIKDATTIEELSVVDDNVNSYLSALDHEALEAAKATLTTKIGAVISEDAKKVEFLQEVDTAETEEALAAIEAKVDAEADEADEAELTEAKATLEAKVDAVVESANQKAAFKEAIKDATTIEELSVVDDNVNSYLSALDHEALEAAKATLTTKIGAVISEDAKKVEFLQEVDTAETEEALAAIEAKVDAEAKLAPSAPESGNGAGTVQPEMPEFDGGTHGLGLINEKPAFPAEELGRLLQVERDKASAYVGTLSNLDTSKVTEFQQAIQQAQTVPAIEAISQTAEALNAKLAPSAPESGNGAGTVQPEMPEFDGGTHGLGLINEKSAFPAEELGRLLQVERDKASAYVGTLSNLDASKVTEYQQAIQQAQTVPAIEAISQTAEALNAKLALSAPESGNDEGTVQPEKPEFGGGTHGLGLINEKPAFPAEELARLLQVERDKASAYVATLSNLDASKVTEFQQAIQQAQTVPAIEAISQTAEALNAKLAPSAPGSGNGEGTVQPEKPEFNGGTHGLGLINEKPAFPAEELEQGKVGDEQEQSTEPKAPTQPGQDAPESEHPVDKPAVTDQLQKVKTQVNGQQSIQESTKQEKSGERLPDTATISWLLGMTGISTLLAGLGLKKKREDDDK</sequence>
<reference evidence="5" key="1">
    <citation type="submission" date="2023-12" db="EMBL/GenBank/DDBJ databases">
        <title>Dolosigranulum savutii sp. nov. isolated from human upper respiratory samples collected in Botswana.</title>
        <authorList>
            <person name="Kelly M.S."/>
        </authorList>
    </citation>
    <scope>NUCLEOTIDE SEQUENCE</scope>
    <source>
        <strain evidence="5">MSK211</strain>
    </source>
</reference>
<feature type="coiled-coil region" evidence="1">
    <location>
        <begin position="1236"/>
        <end position="1265"/>
    </location>
</feature>
<feature type="compositionally biased region" description="Basic and acidic residues" evidence="2">
    <location>
        <begin position="2539"/>
        <end position="2549"/>
    </location>
</feature>
<feature type="coiled-coil region" evidence="1">
    <location>
        <begin position="340"/>
        <end position="369"/>
    </location>
</feature>
<keyword evidence="3" id="KW-0812">Transmembrane</keyword>
<organism evidence="5">
    <name type="scientific">Dolosigranulum savutiense</name>
    <dbReference type="NCBI Taxonomy" id="3110288"/>
    <lineage>
        <taxon>Bacteria</taxon>
        <taxon>Bacillati</taxon>
        <taxon>Bacillota</taxon>
        <taxon>Bacilli</taxon>
        <taxon>Lactobacillales</taxon>
        <taxon>Carnobacteriaceae</taxon>
        <taxon>Dolosigranulum</taxon>
    </lineage>
</organism>
<evidence type="ECO:0000259" key="4">
    <source>
        <dbReference type="Pfam" id="PF01468"/>
    </source>
</evidence>
<feature type="coiled-coil region" evidence="1">
    <location>
        <begin position="2020"/>
        <end position="2049"/>
    </location>
</feature>
<feature type="domain" description="Protein G-related albumin-binding (GA) module" evidence="4">
    <location>
        <begin position="2289"/>
        <end position="2339"/>
    </location>
</feature>
<feature type="coiled-coil region" evidence="1">
    <location>
        <begin position="116"/>
        <end position="145"/>
    </location>
</feature>
<dbReference type="InterPro" id="IPR002988">
    <property type="entry name" value="GA_module"/>
</dbReference>
<feature type="domain" description="Protein G-related albumin-binding (GA) module" evidence="4">
    <location>
        <begin position="2191"/>
        <end position="2241"/>
    </location>
</feature>
<feature type="coiled-coil region" evidence="1">
    <location>
        <begin position="564"/>
        <end position="593"/>
    </location>
</feature>
<evidence type="ECO:0000256" key="1">
    <source>
        <dbReference type="SAM" id="Coils"/>
    </source>
</evidence>
<dbReference type="RefSeq" id="WP_347299145.1">
    <property type="nucleotide sequence ID" value="NZ_CP142436.1"/>
</dbReference>
<feature type="region of interest" description="Disordered" evidence="2">
    <location>
        <begin position="2439"/>
        <end position="2549"/>
    </location>
</feature>
<dbReference type="EMBL" id="CP142436">
    <property type="protein sequence ID" value="XBC51260.1"/>
    <property type="molecule type" value="Genomic_DNA"/>
</dbReference>
<feature type="coiled-coil region" evidence="1">
    <location>
        <begin position="1796"/>
        <end position="1825"/>
    </location>
</feature>
<feature type="coiled-coil region" evidence="1">
    <location>
        <begin position="1572"/>
        <end position="1601"/>
    </location>
</feature>
<feature type="coiled-coil region" evidence="1">
    <location>
        <begin position="900"/>
        <end position="929"/>
    </location>
</feature>
<feature type="coiled-coil region" evidence="1">
    <location>
        <begin position="1908"/>
        <end position="1937"/>
    </location>
</feature>
<name>A0AB74U4I6_9LACT</name>
<feature type="coiled-coil region" evidence="1">
    <location>
        <begin position="1124"/>
        <end position="1153"/>
    </location>
</feature>
<evidence type="ECO:0000256" key="3">
    <source>
        <dbReference type="SAM" id="Phobius"/>
    </source>
</evidence>
<feature type="coiled-coil region" evidence="1">
    <location>
        <begin position="1684"/>
        <end position="1713"/>
    </location>
</feature>
<accession>A0AB74U4I6</accession>
<feature type="coiled-coil region" evidence="1">
    <location>
        <begin position="1348"/>
        <end position="1377"/>
    </location>
</feature>
<evidence type="ECO:0000256" key="2">
    <source>
        <dbReference type="SAM" id="MobiDB-lite"/>
    </source>
</evidence>
<feature type="coiled-coil region" evidence="1">
    <location>
        <begin position="1012"/>
        <end position="1041"/>
    </location>
</feature>
<feature type="transmembrane region" description="Helical" evidence="3">
    <location>
        <begin position="2554"/>
        <end position="2572"/>
    </location>
</feature>
<feature type="coiled-coil region" evidence="1">
    <location>
        <begin position="676"/>
        <end position="705"/>
    </location>
</feature>
<keyword evidence="3" id="KW-0472">Membrane</keyword>
<keyword evidence="3" id="KW-1133">Transmembrane helix</keyword>
<dbReference type="Pfam" id="PF01468">
    <property type="entry name" value="GA"/>
    <property type="match status" value="3"/>
</dbReference>